<dbReference type="AlphaFoldDB" id="A0AAE7CRV8"/>
<organism evidence="1 2">
    <name type="scientific">Pseudolactococcus raffinolactis</name>
    <dbReference type="NCBI Taxonomy" id="1366"/>
    <lineage>
        <taxon>Bacteria</taxon>
        <taxon>Bacillati</taxon>
        <taxon>Bacillota</taxon>
        <taxon>Bacilli</taxon>
        <taxon>Lactobacillales</taxon>
        <taxon>Streptococcaceae</taxon>
        <taxon>Pseudolactococcus</taxon>
    </lineage>
</organism>
<reference evidence="1 2" key="1">
    <citation type="submission" date="2019-12" db="EMBL/GenBank/DDBJ databases">
        <title>Whole genome sequences of Lactococcus raffinolactis strains isolated from sewage.</title>
        <authorList>
            <person name="Ybazeta G."/>
            <person name="Ross M."/>
            <person name="Brabant-Kirwan D."/>
            <person name="Saleh M."/>
            <person name="Dillon J.A."/>
            <person name="Splinter K."/>
            <person name="Nokhbeh R."/>
        </authorList>
    </citation>
    <scope>NUCLEOTIDE SEQUENCE [LARGE SCALE GENOMIC DNA]</scope>
    <source>
        <strain evidence="1 2">Lr_19_14</strain>
    </source>
</reference>
<accession>A0AAE7CRV8</accession>
<sequence>MTLRQTVNPNYAIGATRGWCLQYVDDAISASNRTYSAQAAYEAANARGWVRANTDMPRGLWSVLFWSIDNGEYAGLGHVALVYVNDQGQMEIHDSEVHAGARQPYGSLQELANWFGSAGTQLTFLGWSIGVDGRQIIEDYTPPKPAPVTYISTSAHVQDIGWKSYSQTIGTVGQSKRLEAFVVPDGLEGEGHIQDLGWTARRKSGEIIGTAGSSKRLEAIKLYGNIKYRVHVQNIGWTDWVESGQVAGTTGQSKRIEAIEIIKK</sequence>
<name>A0AAE7CRV8_9LACT</name>
<dbReference type="RefSeq" id="WP_167841117.1">
    <property type="nucleotide sequence ID" value="NZ_CP047628.1"/>
</dbReference>
<proteinExistence type="predicted"/>
<dbReference type="InterPro" id="IPR006637">
    <property type="entry name" value="ChW"/>
</dbReference>
<evidence type="ECO:0000313" key="1">
    <source>
        <dbReference type="EMBL" id="QIW57906.1"/>
    </source>
</evidence>
<dbReference type="Proteomes" id="UP000501558">
    <property type="component" value="Chromosome"/>
</dbReference>
<gene>
    <name evidence="1" type="ORF">GU334_02760</name>
</gene>
<evidence type="ECO:0000313" key="2">
    <source>
        <dbReference type="Proteomes" id="UP000501558"/>
    </source>
</evidence>
<protein>
    <recommendedName>
        <fullName evidence="3">CHAP domain-containing protein</fullName>
    </recommendedName>
</protein>
<dbReference type="SMART" id="SM00728">
    <property type="entry name" value="ChW"/>
    <property type="match status" value="3"/>
</dbReference>
<keyword evidence="2" id="KW-1185">Reference proteome</keyword>
<dbReference type="EMBL" id="CP047628">
    <property type="protein sequence ID" value="QIW57906.1"/>
    <property type="molecule type" value="Genomic_DNA"/>
</dbReference>
<dbReference type="Pfam" id="PF07538">
    <property type="entry name" value="ChW"/>
    <property type="match status" value="3"/>
</dbReference>
<evidence type="ECO:0008006" key="3">
    <source>
        <dbReference type="Google" id="ProtNLM"/>
    </source>
</evidence>